<gene>
    <name evidence="2" type="ORF">ACFQJ9_08370</name>
</gene>
<organism evidence="2 3">
    <name type="scientific">Halospeciosus flavus</name>
    <dbReference type="NCBI Taxonomy" id="3032283"/>
    <lineage>
        <taxon>Archaea</taxon>
        <taxon>Methanobacteriati</taxon>
        <taxon>Methanobacteriota</taxon>
        <taxon>Stenosarchaea group</taxon>
        <taxon>Halobacteria</taxon>
        <taxon>Halobacteriales</taxon>
        <taxon>Halobacteriaceae</taxon>
        <taxon>Halospeciosus</taxon>
    </lineage>
</organism>
<evidence type="ECO:0000313" key="3">
    <source>
        <dbReference type="Proteomes" id="UP001596447"/>
    </source>
</evidence>
<evidence type="ECO:0000259" key="1">
    <source>
        <dbReference type="Pfam" id="PF25905"/>
    </source>
</evidence>
<reference evidence="2 3" key="1">
    <citation type="journal article" date="2019" name="Int. J. Syst. Evol. Microbiol.">
        <title>The Global Catalogue of Microorganisms (GCM) 10K type strain sequencing project: providing services to taxonomists for standard genome sequencing and annotation.</title>
        <authorList>
            <consortium name="The Broad Institute Genomics Platform"/>
            <consortium name="The Broad Institute Genome Sequencing Center for Infectious Disease"/>
            <person name="Wu L."/>
            <person name="Ma J."/>
        </authorList>
    </citation>
    <scope>NUCLEOTIDE SEQUENCE [LARGE SCALE GENOMIC DNA]</scope>
    <source>
        <strain evidence="2 3">XZGYJ-43</strain>
    </source>
</reference>
<comment type="caution">
    <text evidence="2">The sequence shown here is derived from an EMBL/GenBank/DDBJ whole genome shotgun (WGS) entry which is preliminary data.</text>
</comment>
<dbReference type="EMBL" id="JBHTAR010000011">
    <property type="protein sequence ID" value="MFC7199424.1"/>
    <property type="molecule type" value="Genomic_DNA"/>
</dbReference>
<dbReference type="Pfam" id="PF25905">
    <property type="entry name" value="DUF7961"/>
    <property type="match status" value="1"/>
</dbReference>
<keyword evidence="3" id="KW-1185">Reference proteome</keyword>
<dbReference type="InterPro" id="IPR036237">
    <property type="entry name" value="Xyl_isomerase-like_sf"/>
</dbReference>
<dbReference type="InterPro" id="IPR058267">
    <property type="entry name" value="DUF7961"/>
</dbReference>
<name>A0ABD5Z2Q1_9EURY</name>
<proteinExistence type="predicted"/>
<dbReference type="Proteomes" id="UP001596447">
    <property type="component" value="Unassembled WGS sequence"/>
</dbReference>
<feature type="domain" description="DUF7961" evidence="1">
    <location>
        <begin position="20"/>
        <end position="124"/>
    </location>
</feature>
<accession>A0ABD5Z2Q1</accession>
<dbReference type="AlphaFoldDB" id="A0ABD5Z2Q1"/>
<dbReference type="Gene3D" id="3.20.20.150">
    <property type="entry name" value="Divalent-metal-dependent TIM barrel enzymes"/>
    <property type="match status" value="1"/>
</dbReference>
<protein>
    <recommendedName>
        <fullName evidence="1">DUF7961 domain-containing protein</fullName>
    </recommendedName>
</protein>
<dbReference type="RefSeq" id="WP_279529355.1">
    <property type="nucleotide sequence ID" value="NZ_CP122312.1"/>
</dbReference>
<sequence>MSTTQTPDVTDAVARCRPTDRTPVAIDAAQLDSTARSHLRSFKAALDAEGYVPDELVVETCFDADCTLTAQEEVERVRDYVEAAAFLGAATVTVEVEDVVAPEKVRPSLRATAERAERNGVSLVVDGPLAL</sequence>
<dbReference type="SUPFAM" id="SSF51658">
    <property type="entry name" value="Xylose isomerase-like"/>
    <property type="match status" value="1"/>
</dbReference>
<evidence type="ECO:0000313" key="2">
    <source>
        <dbReference type="EMBL" id="MFC7199424.1"/>
    </source>
</evidence>